<evidence type="ECO:0000256" key="4">
    <source>
        <dbReference type="ARBA" id="ARBA00022438"/>
    </source>
</evidence>
<dbReference type="GO" id="GO:0098552">
    <property type="term" value="C:side of membrane"/>
    <property type="evidence" value="ECO:0007669"/>
    <property type="project" value="UniProtKB-KW"/>
</dbReference>
<dbReference type="GO" id="GO:0070006">
    <property type="term" value="F:metalloaminopeptidase activity"/>
    <property type="evidence" value="ECO:0007669"/>
    <property type="project" value="TreeGrafter"/>
</dbReference>
<proteinExistence type="inferred from homology"/>
<evidence type="ECO:0000256" key="3">
    <source>
        <dbReference type="ARBA" id="ARBA00010136"/>
    </source>
</evidence>
<dbReference type="GO" id="GO:0008270">
    <property type="term" value="F:zinc ion binding"/>
    <property type="evidence" value="ECO:0007669"/>
    <property type="project" value="TreeGrafter"/>
</dbReference>
<keyword evidence="5" id="KW-1003">Cell membrane</keyword>
<keyword evidence="7" id="KW-0645">Protease</keyword>
<comment type="similarity">
    <text evidence="3">Belongs to the peptidase M1 family.</text>
</comment>
<dbReference type="FunFam" id="2.60.40.1910:FF:000008">
    <property type="entry name" value="Aminopeptidase"/>
    <property type="match status" value="1"/>
</dbReference>
<dbReference type="InParanoid" id="F4X6K8"/>
<evidence type="ECO:0000256" key="7">
    <source>
        <dbReference type="ARBA" id="ARBA00022670"/>
    </source>
</evidence>
<evidence type="ECO:0000259" key="16">
    <source>
        <dbReference type="Pfam" id="PF11838"/>
    </source>
</evidence>
<keyword evidence="12" id="KW-0482">Metalloprotease</keyword>
<dbReference type="PANTHER" id="PTHR11533">
    <property type="entry name" value="PROTEASE M1 ZINC METALLOPROTEASE"/>
    <property type="match status" value="1"/>
</dbReference>
<dbReference type="eggNOG" id="KOG1046">
    <property type="taxonomic scope" value="Eukaryota"/>
</dbReference>
<evidence type="ECO:0000256" key="11">
    <source>
        <dbReference type="ARBA" id="ARBA00022833"/>
    </source>
</evidence>
<gene>
    <name evidence="17" type="ORF">G5I_13976</name>
</gene>
<sequence>MDTWTNQNSYPVVNVMKNYTTGEITIFQKCVCGQKSNNEWWIPITFATQSNPNFSDTAPRYWLKPNQNITFKIDPNDWIIVNIQQIGYYRVNYDIKNWEKISNYLNSENFTNIHVINRAQIIDDLFDFVDGRISGFVFLNLVKYLQREVDCVAWYPLLFQVIPSLKNTIFLPEATYIKITIMTLLSYLFQNIGYLENIDDNDITKQVRLRAIKWACIIDDKFFKNTIDFKLNQHLVDELYRMSPEHNFMYCIDLMAANRTTWDKILELYQKTDPKEENFKTISLTTTEIIKLILGNVFYDKQIDKMKVFSDANFAHDPITRNAIKKLIQKQSLNHDAVNSHTNRAPQKAMQSTLLHRYNPEVRLEAIKWACTLGDGFCKNTIAFKLSRHLADLEL</sequence>
<evidence type="ECO:0000313" key="18">
    <source>
        <dbReference type="Proteomes" id="UP000007755"/>
    </source>
</evidence>
<evidence type="ECO:0000256" key="14">
    <source>
        <dbReference type="ARBA" id="ARBA00023180"/>
    </source>
</evidence>
<comment type="cofactor">
    <cofactor evidence="1">
        <name>Zn(2+)</name>
        <dbReference type="ChEBI" id="CHEBI:29105"/>
    </cofactor>
</comment>
<evidence type="ECO:0000256" key="10">
    <source>
        <dbReference type="ARBA" id="ARBA00022801"/>
    </source>
</evidence>
<dbReference type="AlphaFoldDB" id="F4X6K8"/>
<dbReference type="Pfam" id="PF11838">
    <property type="entry name" value="ERAP1_C"/>
    <property type="match status" value="1"/>
</dbReference>
<reference evidence="17" key="1">
    <citation type="submission" date="2011-02" db="EMBL/GenBank/DDBJ databases">
        <title>The genome of the leaf-cutting ant Acromyrmex echinatior suggests key adaptations to social evolution and fungus farming.</title>
        <authorList>
            <person name="Nygaard S."/>
            <person name="Zhang G."/>
        </authorList>
    </citation>
    <scope>NUCLEOTIDE SEQUENCE</scope>
</reference>
<keyword evidence="8" id="KW-0479">Metal-binding</keyword>
<dbReference type="InterPro" id="IPR050344">
    <property type="entry name" value="Peptidase_M1_aminopeptidases"/>
</dbReference>
<dbReference type="Gene3D" id="1.25.50.20">
    <property type="match status" value="1"/>
</dbReference>
<dbReference type="Proteomes" id="UP000007755">
    <property type="component" value="Unassembled WGS sequence"/>
</dbReference>
<organism evidence="18">
    <name type="scientific">Acromyrmex echinatior</name>
    <name type="common">Panamanian leafcutter ant</name>
    <name type="synonym">Acromyrmex octospinosus echinatior</name>
    <dbReference type="NCBI Taxonomy" id="103372"/>
    <lineage>
        <taxon>Eukaryota</taxon>
        <taxon>Metazoa</taxon>
        <taxon>Ecdysozoa</taxon>
        <taxon>Arthropoda</taxon>
        <taxon>Hexapoda</taxon>
        <taxon>Insecta</taxon>
        <taxon>Pterygota</taxon>
        <taxon>Neoptera</taxon>
        <taxon>Endopterygota</taxon>
        <taxon>Hymenoptera</taxon>
        <taxon>Apocrita</taxon>
        <taxon>Aculeata</taxon>
        <taxon>Formicoidea</taxon>
        <taxon>Formicidae</taxon>
        <taxon>Myrmicinae</taxon>
        <taxon>Acromyrmex</taxon>
    </lineage>
</organism>
<name>F4X6K8_ACREC</name>
<dbReference type="GO" id="GO:0005737">
    <property type="term" value="C:cytoplasm"/>
    <property type="evidence" value="ECO:0007669"/>
    <property type="project" value="TreeGrafter"/>
</dbReference>
<accession>F4X6K8</accession>
<dbReference type="OrthoDB" id="7535542at2759"/>
<comment type="subcellular location">
    <subcellularLocation>
        <location evidence="2">Cell membrane</location>
        <topology evidence="2">Lipid-anchor</topology>
        <topology evidence="2">GPI-anchor</topology>
    </subcellularLocation>
</comment>
<keyword evidence="11" id="KW-0862">Zinc</keyword>
<keyword evidence="6" id="KW-0336">GPI-anchor</keyword>
<keyword evidence="10" id="KW-0378">Hydrolase</keyword>
<evidence type="ECO:0000256" key="8">
    <source>
        <dbReference type="ARBA" id="ARBA00022723"/>
    </source>
</evidence>
<keyword evidence="14" id="KW-0325">Glycoprotein</keyword>
<evidence type="ECO:0000256" key="15">
    <source>
        <dbReference type="ARBA" id="ARBA00023288"/>
    </source>
</evidence>
<dbReference type="GO" id="GO:0005886">
    <property type="term" value="C:plasma membrane"/>
    <property type="evidence" value="ECO:0007669"/>
    <property type="project" value="UniProtKB-SubCell"/>
</dbReference>
<dbReference type="PANTHER" id="PTHR11533:SF276">
    <property type="entry name" value="GLUTAMYL AMINOPEPTIDASE"/>
    <property type="match status" value="1"/>
</dbReference>
<dbReference type="GO" id="GO:0042277">
    <property type="term" value="F:peptide binding"/>
    <property type="evidence" value="ECO:0007669"/>
    <property type="project" value="TreeGrafter"/>
</dbReference>
<keyword evidence="13" id="KW-0472">Membrane</keyword>
<evidence type="ECO:0000256" key="13">
    <source>
        <dbReference type="ARBA" id="ARBA00023136"/>
    </source>
</evidence>
<dbReference type="GO" id="GO:0006508">
    <property type="term" value="P:proteolysis"/>
    <property type="evidence" value="ECO:0007669"/>
    <property type="project" value="UniProtKB-KW"/>
</dbReference>
<evidence type="ECO:0000313" key="17">
    <source>
        <dbReference type="EMBL" id="EGI57790.1"/>
    </source>
</evidence>
<evidence type="ECO:0000256" key="12">
    <source>
        <dbReference type="ARBA" id="ARBA00023049"/>
    </source>
</evidence>
<keyword evidence="9" id="KW-0732">Signal</keyword>
<evidence type="ECO:0000256" key="9">
    <source>
        <dbReference type="ARBA" id="ARBA00022729"/>
    </source>
</evidence>
<dbReference type="EMBL" id="GL888818">
    <property type="protein sequence ID" value="EGI57790.1"/>
    <property type="molecule type" value="Genomic_DNA"/>
</dbReference>
<evidence type="ECO:0000256" key="2">
    <source>
        <dbReference type="ARBA" id="ARBA00004609"/>
    </source>
</evidence>
<protein>
    <submittedName>
        <fullName evidence="17">Aminopeptidase N</fullName>
    </submittedName>
</protein>
<evidence type="ECO:0000256" key="1">
    <source>
        <dbReference type="ARBA" id="ARBA00001947"/>
    </source>
</evidence>
<dbReference type="Gene3D" id="2.60.40.1910">
    <property type="match status" value="1"/>
</dbReference>
<dbReference type="GO" id="GO:0005615">
    <property type="term" value="C:extracellular space"/>
    <property type="evidence" value="ECO:0007669"/>
    <property type="project" value="TreeGrafter"/>
</dbReference>
<keyword evidence="15" id="KW-0449">Lipoprotein</keyword>
<feature type="domain" description="ERAP1-like C-terminal" evidence="16">
    <location>
        <begin position="78"/>
        <end position="277"/>
    </location>
</feature>
<dbReference type="GO" id="GO:0043171">
    <property type="term" value="P:peptide catabolic process"/>
    <property type="evidence" value="ECO:0007669"/>
    <property type="project" value="TreeGrafter"/>
</dbReference>
<keyword evidence="18" id="KW-1185">Reference proteome</keyword>
<evidence type="ECO:0000256" key="6">
    <source>
        <dbReference type="ARBA" id="ARBA00022622"/>
    </source>
</evidence>
<evidence type="ECO:0000256" key="5">
    <source>
        <dbReference type="ARBA" id="ARBA00022475"/>
    </source>
</evidence>
<dbReference type="InterPro" id="IPR024571">
    <property type="entry name" value="ERAP1-like_C_dom"/>
</dbReference>
<keyword evidence="4 17" id="KW-0031">Aminopeptidase</keyword>